<accession>A0A131ZTU6</accession>
<dbReference type="EMBL" id="JXLN01001352">
    <property type="protein sequence ID" value="KPM02252.1"/>
    <property type="molecule type" value="Genomic_DNA"/>
</dbReference>
<reference evidence="1 2" key="1">
    <citation type="journal article" date="2015" name="Parasit. Vectors">
        <title>Draft genome of the scabies mite.</title>
        <authorList>
            <person name="Rider S.D.Jr."/>
            <person name="Morgan M.S."/>
            <person name="Arlian L.G."/>
        </authorList>
    </citation>
    <scope>NUCLEOTIDE SEQUENCE [LARGE SCALE GENOMIC DNA]</scope>
    <source>
        <strain evidence="1">Arlian Lab</strain>
    </source>
</reference>
<gene>
    <name evidence="1" type="ORF">QR98_0006610</name>
</gene>
<evidence type="ECO:0000313" key="1">
    <source>
        <dbReference type="EMBL" id="KPM02252.1"/>
    </source>
</evidence>
<sequence length="61" mass="7365">MCNIQSLHHWFDLLALTFFIRYCNCPQIQIISYLKVRGDYECVCLSKESKLYNHRDYSSKK</sequence>
<name>A0A131ZTU6_SARSC</name>
<evidence type="ECO:0000313" key="2">
    <source>
        <dbReference type="Proteomes" id="UP000616769"/>
    </source>
</evidence>
<comment type="caution">
    <text evidence="1">The sequence shown here is derived from an EMBL/GenBank/DDBJ whole genome shotgun (WGS) entry which is preliminary data.</text>
</comment>
<dbReference type="Proteomes" id="UP000616769">
    <property type="component" value="Unassembled WGS sequence"/>
</dbReference>
<dbReference type="AlphaFoldDB" id="A0A131ZTU6"/>
<organism evidence="1 2">
    <name type="scientific">Sarcoptes scabiei</name>
    <name type="common">Itch mite</name>
    <name type="synonym">Acarus scabiei</name>
    <dbReference type="NCBI Taxonomy" id="52283"/>
    <lineage>
        <taxon>Eukaryota</taxon>
        <taxon>Metazoa</taxon>
        <taxon>Ecdysozoa</taxon>
        <taxon>Arthropoda</taxon>
        <taxon>Chelicerata</taxon>
        <taxon>Arachnida</taxon>
        <taxon>Acari</taxon>
        <taxon>Acariformes</taxon>
        <taxon>Sarcoptiformes</taxon>
        <taxon>Astigmata</taxon>
        <taxon>Psoroptidia</taxon>
        <taxon>Sarcoptoidea</taxon>
        <taxon>Sarcoptidae</taxon>
        <taxon>Sarcoptinae</taxon>
        <taxon>Sarcoptes</taxon>
    </lineage>
</organism>
<protein>
    <submittedName>
        <fullName evidence="1">Uncharacterized protein</fullName>
    </submittedName>
</protein>
<dbReference type="VEuPathDB" id="VectorBase:SSCA002802"/>
<proteinExistence type="predicted"/>